<feature type="compositionally biased region" description="Basic and acidic residues" evidence="1">
    <location>
        <begin position="461"/>
        <end position="482"/>
    </location>
</feature>
<feature type="region of interest" description="Disordered" evidence="1">
    <location>
        <begin position="460"/>
        <end position="482"/>
    </location>
</feature>
<name>A0A438JVN7_VITVI</name>
<comment type="caution">
    <text evidence="2">The sequence shown here is derived from an EMBL/GenBank/DDBJ whole genome shotgun (WGS) entry which is preliminary data.</text>
</comment>
<reference evidence="2 3" key="1">
    <citation type="journal article" date="2018" name="PLoS Genet.">
        <title>Population sequencing reveals clonal diversity and ancestral inbreeding in the grapevine cultivar Chardonnay.</title>
        <authorList>
            <person name="Roach M.J."/>
            <person name="Johnson D.L."/>
            <person name="Bohlmann J."/>
            <person name="van Vuuren H.J."/>
            <person name="Jones S.J."/>
            <person name="Pretorius I.S."/>
            <person name="Schmidt S.A."/>
            <person name="Borneman A.R."/>
        </authorList>
    </citation>
    <scope>NUCLEOTIDE SEQUENCE [LARGE SCALE GENOMIC DNA]</scope>
    <source>
        <strain evidence="3">cv. Chardonnay</strain>
        <tissue evidence="2">Leaf</tissue>
    </source>
</reference>
<evidence type="ECO:0000256" key="1">
    <source>
        <dbReference type="SAM" id="MobiDB-lite"/>
    </source>
</evidence>
<proteinExistence type="predicted"/>
<gene>
    <name evidence="2" type="ORF">CK203_009905</name>
</gene>
<protein>
    <recommendedName>
        <fullName evidence="4">DUF4283 domain-containing protein</fullName>
    </recommendedName>
</protein>
<dbReference type="Proteomes" id="UP000288805">
    <property type="component" value="Unassembled WGS sequence"/>
</dbReference>
<sequence length="813" mass="90639">MESCFFRINSNSFEGFDLLGWDLFRSKLKELARVGDGSKHGAEDSGTYGGGNDTSLVRPGLSYVDAFKRKAKGRSEEVWVEVGNEAYTSKLKDLKRCLVGRWNAENEAAPDLRVVEIWANTHWSFSGQEGIPEGCILDVDEETKKASYRKGARILVKNNGKEVPGSLEVIAGFASFSIPLWWEDSVWFSALQVANSLKIQREDEPENRASLQQEEGGCDGVFGWELRIPEEKARIVGYEDPASMQEAAGWWRRRVTRRGVGRAAGVRRDGKLIFCGGRRPVEGLGGEISKWAELGGSSGNGKPSLHRAKIPFKRPGLGLYKKKGKWVVIVRPNNLEGIKKGLTQESIQDSILGLPASKSGELKTESQTPSFAGESSGKKATPLDQGSKESPLKNHSPGMDSVEYPLAWQSEEMCDEPLETEVPLRVILKDGRSFTLPKRVTPKSRGKELQMPPLHITVAGEGEKVKSPKPNDSKRGTLSASRKERELKKLVSTFNYDGLAGREAEEGELGRQITVETKMKEMSDRIVRSLGIGKNLGWVSLDARGSAGGVLVMWDKRILEVLEAEVGSFSISCRFKNCEESFVWVFFGLYGPCNGDFNVVRFPVEKSNGRQMSTTMRDFSSFIEEFELVDPPLGGDWEERVSGAMQVLLPRPVFDHWPILLDCGGMRTGKSPFRKVWSFSEEDRNSQRIARDEFSHCAILEEISWRQKSKALWLKEGDSNTKFFHHMANARRGNFISNLTIKGVQLSKEEELREGIGSYFKSSFEEPREEVYKAISELGGDKALGPDGFTLAFWKFVSLSLGGSDAVFEELHV</sequence>
<feature type="region of interest" description="Disordered" evidence="1">
    <location>
        <begin position="358"/>
        <end position="401"/>
    </location>
</feature>
<dbReference type="InterPro" id="IPR036691">
    <property type="entry name" value="Endo/exonu/phosph_ase_sf"/>
</dbReference>
<evidence type="ECO:0000313" key="3">
    <source>
        <dbReference type="Proteomes" id="UP000288805"/>
    </source>
</evidence>
<evidence type="ECO:0008006" key="4">
    <source>
        <dbReference type="Google" id="ProtNLM"/>
    </source>
</evidence>
<dbReference type="AlphaFoldDB" id="A0A438JVN7"/>
<dbReference type="EMBL" id="QGNW01000026">
    <property type="protein sequence ID" value="RVX13022.1"/>
    <property type="molecule type" value="Genomic_DNA"/>
</dbReference>
<organism evidence="2 3">
    <name type="scientific">Vitis vinifera</name>
    <name type="common">Grape</name>
    <dbReference type="NCBI Taxonomy" id="29760"/>
    <lineage>
        <taxon>Eukaryota</taxon>
        <taxon>Viridiplantae</taxon>
        <taxon>Streptophyta</taxon>
        <taxon>Embryophyta</taxon>
        <taxon>Tracheophyta</taxon>
        <taxon>Spermatophyta</taxon>
        <taxon>Magnoliopsida</taxon>
        <taxon>eudicotyledons</taxon>
        <taxon>Gunneridae</taxon>
        <taxon>Pentapetalae</taxon>
        <taxon>rosids</taxon>
        <taxon>Vitales</taxon>
        <taxon>Vitaceae</taxon>
        <taxon>Viteae</taxon>
        <taxon>Vitis</taxon>
    </lineage>
</organism>
<accession>A0A438JVN7</accession>
<dbReference type="SUPFAM" id="SSF56219">
    <property type="entry name" value="DNase I-like"/>
    <property type="match status" value="1"/>
</dbReference>
<evidence type="ECO:0000313" key="2">
    <source>
        <dbReference type="EMBL" id="RVX13022.1"/>
    </source>
</evidence>